<proteinExistence type="predicted"/>
<dbReference type="AlphaFoldDB" id="A0A1M2V7K6"/>
<gene>
    <name evidence="1" type="ORF">TRAPUB_5812</name>
</gene>
<organism evidence="1 2">
    <name type="scientific">Trametes pubescens</name>
    <name type="common">White-rot fungus</name>
    <dbReference type="NCBI Taxonomy" id="154538"/>
    <lineage>
        <taxon>Eukaryota</taxon>
        <taxon>Fungi</taxon>
        <taxon>Dikarya</taxon>
        <taxon>Basidiomycota</taxon>
        <taxon>Agaricomycotina</taxon>
        <taxon>Agaricomycetes</taxon>
        <taxon>Polyporales</taxon>
        <taxon>Polyporaceae</taxon>
        <taxon>Trametes</taxon>
    </lineage>
</organism>
<dbReference type="EMBL" id="MNAD01001609">
    <property type="protein sequence ID" value="OJT03533.1"/>
    <property type="molecule type" value="Genomic_DNA"/>
</dbReference>
<name>A0A1M2V7K6_TRAPU</name>
<evidence type="ECO:0000313" key="1">
    <source>
        <dbReference type="EMBL" id="OJT03533.1"/>
    </source>
</evidence>
<dbReference type="Proteomes" id="UP000184267">
    <property type="component" value="Unassembled WGS sequence"/>
</dbReference>
<dbReference type="OMA" id="GIMAKMC"/>
<dbReference type="Gene3D" id="1.25.10.10">
    <property type="entry name" value="Leucine-rich Repeat Variant"/>
    <property type="match status" value="1"/>
</dbReference>
<reference evidence="1 2" key="1">
    <citation type="submission" date="2016-10" db="EMBL/GenBank/DDBJ databases">
        <title>Genome sequence of the basidiomycete white-rot fungus Trametes pubescens.</title>
        <authorList>
            <person name="Makela M.R."/>
            <person name="Granchi Z."/>
            <person name="Peng M."/>
            <person name="De Vries R.P."/>
            <person name="Grigoriev I."/>
            <person name="Riley R."/>
            <person name="Hilden K."/>
        </authorList>
    </citation>
    <scope>NUCLEOTIDE SEQUENCE [LARGE SCALE GENOMIC DNA]</scope>
    <source>
        <strain evidence="1 2">FBCC735</strain>
    </source>
</reference>
<keyword evidence="2" id="KW-1185">Reference proteome</keyword>
<sequence>MSGDPYVIPDGMFDDVSNAQSWNFVVSCMCETLKIPDLTTRHGLKKIHTRFNDYHKRLDAAYTSAQRCGNEKVMGGVVGIMAKMCADAILRDKLFEKGLLRKVMPLLGFDSTRHVALQALATVTHHGGLKARQDIARQNSNLIKLLYDYPDDPKVPELVIMTVAHATEAVVSCEETPDPRLVKAASIRAVLEATIVALRRPISSYTLFSHALCLLVAPTQHCPAECKAVPSMLRLLAAFTRSSAIETRAEAFSGILRIPINESEFEQTQFDPKRFVEIYQRGTPPHLSDILMDYGPEKAEVVLTLNCTAEYQKAIVQAMQDHDMYALGKKLASIIQRTEFAIAEGGWQVEGPGGLETANETNMPGVPFTRWTDALPLSAKALRAKGTPADLDAADIVEMKFHMIRGRLPEAIAVGHKALARNRGLAYAYYIVSMGAEIEPGLRAVKKGLKCKNITDFVRNQLLWRAVNHAAQQGLVVLREAREGTAQARAEGTAFLMSAWEDAKTYISEAPPDGRHMLAVLTWYVMLTVVVRGPELSENLRELDPARRKMQTAVEFMDYMGYPVARTQLNLAREILLRHYTDGAKEWGAVVRRYDELEARAQASVACCAEGDDDLAEWLEKIDMDDPDDANSIYMRGHGHGHAHKHGVPKEKSEMASYELYRCSWCGNPSAVLRKCAGCGKTK</sequence>
<comment type="caution">
    <text evidence="1">The sequence shown here is derived from an EMBL/GenBank/DDBJ whole genome shotgun (WGS) entry which is preliminary data.</text>
</comment>
<dbReference type="OrthoDB" id="341421at2759"/>
<evidence type="ECO:0000313" key="2">
    <source>
        <dbReference type="Proteomes" id="UP000184267"/>
    </source>
</evidence>
<protein>
    <submittedName>
        <fullName evidence="1">Uncharacterized protein</fullName>
    </submittedName>
</protein>
<accession>A0A1M2V7K6</accession>
<dbReference type="STRING" id="154538.A0A1M2V7K6"/>
<dbReference type="InterPro" id="IPR011989">
    <property type="entry name" value="ARM-like"/>
</dbReference>